<evidence type="ECO:0000256" key="9">
    <source>
        <dbReference type="SAM" id="SignalP"/>
    </source>
</evidence>
<dbReference type="Proteomes" id="UP000326924">
    <property type="component" value="Unassembled WGS sequence"/>
</dbReference>
<dbReference type="Pfam" id="PF26410">
    <property type="entry name" value="GH5_mannosidase"/>
    <property type="match status" value="1"/>
</dbReference>
<dbReference type="InterPro" id="IPR017853">
    <property type="entry name" value="GH"/>
</dbReference>
<evidence type="ECO:0000256" key="7">
    <source>
        <dbReference type="ARBA" id="ARBA00022801"/>
    </source>
</evidence>
<accession>A0A5J5FAV9</accession>
<comment type="caution">
    <text evidence="11">The sequence shown here is derived from an EMBL/GenBank/DDBJ whole genome shotgun (WGS) entry which is preliminary data.</text>
</comment>
<dbReference type="PANTHER" id="PTHR31451:SF39">
    <property type="entry name" value="MANNAN ENDO-1,4-BETA-MANNOSIDASE 1"/>
    <property type="match status" value="1"/>
</dbReference>
<dbReference type="PANTHER" id="PTHR31451">
    <property type="match status" value="1"/>
</dbReference>
<keyword evidence="7" id="KW-0378">Hydrolase</keyword>
<dbReference type="PROSITE" id="PS00659">
    <property type="entry name" value="GLYCOSYL_HYDROL_F5"/>
    <property type="match status" value="1"/>
</dbReference>
<reference evidence="11 12" key="1">
    <citation type="submission" date="2019-09" db="EMBL/GenBank/DDBJ databases">
        <title>Draft genome of the ectomycorrhizal ascomycete Sphaerosporella brunnea.</title>
        <authorList>
            <consortium name="DOE Joint Genome Institute"/>
            <person name="Benucci G.M."/>
            <person name="Marozzi G."/>
            <person name="Antonielli L."/>
            <person name="Sanchez S."/>
            <person name="Marco P."/>
            <person name="Wang X."/>
            <person name="Falini L.B."/>
            <person name="Barry K."/>
            <person name="Haridas S."/>
            <person name="Lipzen A."/>
            <person name="Labutti K."/>
            <person name="Grigoriev I.V."/>
            <person name="Murat C."/>
            <person name="Martin F."/>
            <person name="Albertini E."/>
            <person name="Donnini D."/>
            <person name="Bonito G."/>
        </authorList>
    </citation>
    <scope>NUCLEOTIDE SEQUENCE [LARGE SCALE GENOMIC DNA]</scope>
    <source>
        <strain evidence="11 12">Sb_GMNB300</strain>
    </source>
</reference>
<dbReference type="InParanoid" id="A0A5J5FAV9"/>
<comment type="catalytic activity">
    <reaction evidence="1">
        <text>Random hydrolysis of (1-&gt;4)-beta-D-mannosidic linkages in mannans, galactomannans and glucomannans.</text>
        <dbReference type="EC" id="3.2.1.78"/>
    </reaction>
</comment>
<dbReference type="InterPro" id="IPR001547">
    <property type="entry name" value="Glyco_hydro_5"/>
</dbReference>
<feature type="domain" description="Glycoside hydrolase family 5" evidence="10">
    <location>
        <begin position="103"/>
        <end position="295"/>
    </location>
</feature>
<keyword evidence="12" id="KW-1185">Reference proteome</keyword>
<organism evidence="11 12">
    <name type="scientific">Sphaerosporella brunnea</name>
    <dbReference type="NCBI Taxonomy" id="1250544"/>
    <lineage>
        <taxon>Eukaryota</taxon>
        <taxon>Fungi</taxon>
        <taxon>Dikarya</taxon>
        <taxon>Ascomycota</taxon>
        <taxon>Pezizomycotina</taxon>
        <taxon>Pezizomycetes</taxon>
        <taxon>Pezizales</taxon>
        <taxon>Pyronemataceae</taxon>
        <taxon>Sphaerosporella</taxon>
    </lineage>
</organism>
<name>A0A5J5FAV9_9PEZI</name>
<sequence length="356" mass="38904">MRFSSLTFLSLIAAGAIANPLDLRPRATLSSFAGTNAYWLPFLTSDADVAATFSAVQAAGLKVLRTWGFQDSTTCTGVHFQCWASSPSSSTPSINTGSDGLQRLDAVVAAAEKYGVKLVIPFVNNWGDYGGMDVYVSKLGLGSHSEFYTSTKAQEVYMDYVKTLVERYKSSDAILAWQLANEPRCNGCSTSIITTWAASMSAYIKSLDPNKLVSLGDEGFFNRSSSTSYPYQGGEGIDFEENLKITTLDYGIAHMYPSNWGQTYEWGNQWISDHAEACRKAGKSCVIEEYGVPVKGATRDHVVPVALVRRAIDVGVDMFWQFGLTLSTGKSSDDGFTIYTDDSDFQTLVVDWANSR</sequence>
<proteinExistence type="inferred from homology"/>
<feature type="chain" id="PRO_5023818788" description="mannan endo-1,4-beta-mannosidase" evidence="9">
    <location>
        <begin position="19"/>
        <end position="356"/>
    </location>
</feature>
<gene>
    <name evidence="11" type="ORF">FN846DRAFT_1026302</name>
</gene>
<dbReference type="EC" id="3.2.1.78" evidence="4"/>
<evidence type="ECO:0000256" key="2">
    <source>
        <dbReference type="ARBA" id="ARBA00004613"/>
    </source>
</evidence>
<dbReference type="GO" id="GO:0005576">
    <property type="term" value="C:extracellular region"/>
    <property type="evidence" value="ECO:0007669"/>
    <property type="project" value="UniProtKB-SubCell"/>
</dbReference>
<dbReference type="SUPFAM" id="SSF51445">
    <property type="entry name" value="(Trans)glycosidases"/>
    <property type="match status" value="1"/>
</dbReference>
<dbReference type="EMBL" id="VXIS01000005">
    <property type="protein sequence ID" value="KAA8914489.1"/>
    <property type="molecule type" value="Genomic_DNA"/>
</dbReference>
<dbReference type="OrthoDB" id="406631at2759"/>
<evidence type="ECO:0000256" key="3">
    <source>
        <dbReference type="ARBA" id="ARBA00005641"/>
    </source>
</evidence>
<protein>
    <recommendedName>
        <fullName evidence="4">mannan endo-1,4-beta-mannosidase</fullName>
        <ecNumber evidence="4">3.2.1.78</ecNumber>
    </recommendedName>
</protein>
<dbReference type="GO" id="GO:0016985">
    <property type="term" value="F:mannan endo-1,4-beta-mannosidase activity"/>
    <property type="evidence" value="ECO:0007669"/>
    <property type="project" value="UniProtKB-EC"/>
</dbReference>
<evidence type="ECO:0000259" key="10">
    <source>
        <dbReference type="Pfam" id="PF26410"/>
    </source>
</evidence>
<dbReference type="InterPro" id="IPR045053">
    <property type="entry name" value="MAN-like"/>
</dbReference>
<feature type="signal peptide" evidence="9">
    <location>
        <begin position="1"/>
        <end position="18"/>
    </location>
</feature>
<keyword evidence="5" id="KW-0964">Secreted</keyword>
<evidence type="ECO:0000256" key="4">
    <source>
        <dbReference type="ARBA" id="ARBA00012706"/>
    </source>
</evidence>
<evidence type="ECO:0000313" key="11">
    <source>
        <dbReference type="EMBL" id="KAA8914489.1"/>
    </source>
</evidence>
<comment type="subcellular location">
    <subcellularLocation>
        <location evidence="2">Secreted</location>
    </subcellularLocation>
</comment>
<dbReference type="InterPro" id="IPR018087">
    <property type="entry name" value="Glyco_hydro_5_CS"/>
</dbReference>
<dbReference type="Gene3D" id="3.20.20.80">
    <property type="entry name" value="Glycosidases"/>
    <property type="match status" value="1"/>
</dbReference>
<evidence type="ECO:0000313" key="12">
    <source>
        <dbReference type="Proteomes" id="UP000326924"/>
    </source>
</evidence>
<keyword evidence="8" id="KW-0326">Glycosidase</keyword>
<evidence type="ECO:0000256" key="6">
    <source>
        <dbReference type="ARBA" id="ARBA00022729"/>
    </source>
</evidence>
<dbReference type="GO" id="GO:0046355">
    <property type="term" value="P:mannan catabolic process"/>
    <property type="evidence" value="ECO:0007669"/>
    <property type="project" value="UniProtKB-ARBA"/>
</dbReference>
<comment type="similarity">
    <text evidence="3">Belongs to the glycosyl hydrolase 5 (cellulase A) family.</text>
</comment>
<evidence type="ECO:0000256" key="5">
    <source>
        <dbReference type="ARBA" id="ARBA00022525"/>
    </source>
</evidence>
<keyword evidence="6 9" id="KW-0732">Signal</keyword>
<evidence type="ECO:0000256" key="8">
    <source>
        <dbReference type="ARBA" id="ARBA00023295"/>
    </source>
</evidence>
<evidence type="ECO:0000256" key="1">
    <source>
        <dbReference type="ARBA" id="ARBA00001678"/>
    </source>
</evidence>
<dbReference type="AlphaFoldDB" id="A0A5J5FAV9"/>